<dbReference type="EMBL" id="LCZI01000780">
    <property type="protein sequence ID" value="KKZ64540.1"/>
    <property type="molecule type" value="Genomic_DNA"/>
</dbReference>
<evidence type="ECO:0000313" key="2">
    <source>
        <dbReference type="EMBL" id="KKZ64540.1"/>
    </source>
</evidence>
<dbReference type="VEuPathDB" id="FungiDB:EMCG_01419"/>
<comment type="caution">
    <text evidence="2">The sequence shown here is derived from an EMBL/GenBank/DDBJ whole genome shotgun (WGS) entry which is preliminary data.</text>
</comment>
<feature type="domain" description="ABM" evidence="1">
    <location>
        <begin position="6"/>
        <end position="94"/>
    </location>
</feature>
<gene>
    <name evidence="2" type="ORF">EMCG_01419</name>
</gene>
<dbReference type="PANTHER" id="PTHR40624:SF1">
    <property type="entry name" value="BIOSYNTHESIS MONOOXYGENASE, PUTATIVE (AFU_ORTHOLOGUE AFUA_1G12025)-RELATED"/>
    <property type="match status" value="1"/>
</dbReference>
<dbReference type="InterPro" id="IPR007138">
    <property type="entry name" value="ABM_dom"/>
</dbReference>
<proteinExistence type="predicted"/>
<protein>
    <recommendedName>
        <fullName evidence="1">ABM domain-containing protein</fullName>
    </recommendedName>
</protein>
<dbReference type="AlphaFoldDB" id="A0A0G2I2X8"/>
<evidence type="ECO:0000313" key="3">
    <source>
        <dbReference type="Proteomes" id="UP000034164"/>
    </source>
</evidence>
<dbReference type="Pfam" id="PF03992">
    <property type="entry name" value="ABM"/>
    <property type="match status" value="1"/>
</dbReference>
<dbReference type="SUPFAM" id="SSF54909">
    <property type="entry name" value="Dimeric alpha+beta barrel"/>
    <property type="match status" value="1"/>
</dbReference>
<dbReference type="InterPro" id="IPR011008">
    <property type="entry name" value="Dimeric_a/b-barrel"/>
</dbReference>
<accession>A0A0G2I2X8</accession>
<reference evidence="3" key="1">
    <citation type="journal article" date="2015" name="PLoS Genet.">
        <title>The dynamic genome and transcriptome of the human fungal pathogen Blastomyces and close relative Emmonsia.</title>
        <authorList>
            <person name="Munoz J.F."/>
            <person name="Gauthier G.M."/>
            <person name="Desjardins C.A."/>
            <person name="Gallo J.E."/>
            <person name="Holder J."/>
            <person name="Sullivan T.D."/>
            <person name="Marty A.J."/>
            <person name="Carmen J.C."/>
            <person name="Chen Z."/>
            <person name="Ding L."/>
            <person name="Gujja S."/>
            <person name="Magrini V."/>
            <person name="Misas E."/>
            <person name="Mitreva M."/>
            <person name="Priest M."/>
            <person name="Saif S."/>
            <person name="Whiston E.A."/>
            <person name="Young S."/>
            <person name="Zeng Q."/>
            <person name="Goldman W.E."/>
            <person name="Mardis E.R."/>
            <person name="Taylor J.W."/>
            <person name="McEwen J.G."/>
            <person name="Clay O.K."/>
            <person name="Klein B.S."/>
            <person name="Cuomo C.A."/>
        </authorList>
    </citation>
    <scope>NUCLEOTIDE SEQUENCE [LARGE SCALE GENOMIC DNA]</scope>
    <source>
        <strain evidence="3">UAMH 3008</strain>
    </source>
</reference>
<sequence>MDSQEIHLIATLKPLPGKMDELAGHFAEVAKKIHATEPGTLTWYAIRPDGGDELIVVERYKDSQAQQVHSNSGHLKALSESVGPLLAAPYQLKIGRQVAGFRREERL</sequence>
<dbReference type="PANTHER" id="PTHR40624">
    <property type="entry name" value="BIOSYNTHESIS MONOOXYGENASE, PUTATIVE (AFU_ORTHOLOGUE AFUA_1G12025)-RELATED"/>
    <property type="match status" value="1"/>
</dbReference>
<organism evidence="2 3">
    <name type="scientific">[Emmonsia] crescens</name>
    <dbReference type="NCBI Taxonomy" id="73230"/>
    <lineage>
        <taxon>Eukaryota</taxon>
        <taxon>Fungi</taxon>
        <taxon>Dikarya</taxon>
        <taxon>Ascomycota</taxon>
        <taxon>Pezizomycotina</taxon>
        <taxon>Eurotiomycetes</taxon>
        <taxon>Eurotiomycetidae</taxon>
        <taxon>Onygenales</taxon>
        <taxon>Ajellomycetaceae</taxon>
        <taxon>Emergomyces</taxon>
    </lineage>
</organism>
<dbReference type="OrthoDB" id="10011777at2759"/>
<evidence type="ECO:0000259" key="1">
    <source>
        <dbReference type="PROSITE" id="PS51725"/>
    </source>
</evidence>
<dbReference type="Gene3D" id="3.30.70.100">
    <property type="match status" value="1"/>
</dbReference>
<dbReference type="PROSITE" id="PS51725">
    <property type="entry name" value="ABM"/>
    <property type="match status" value="1"/>
</dbReference>
<dbReference type="Proteomes" id="UP000034164">
    <property type="component" value="Unassembled WGS sequence"/>
</dbReference>
<name>A0A0G2I2X8_9EURO</name>